<proteinExistence type="predicted"/>
<dbReference type="EMBL" id="CATNWA010016384">
    <property type="protein sequence ID" value="CAI9592208.1"/>
    <property type="molecule type" value="Genomic_DNA"/>
</dbReference>
<keyword evidence="2" id="KW-0812">Transmembrane</keyword>
<gene>
    <name evidence="3" type="ORF">SPARVUS_LOCUS11337002</name>
</gene>
<name>A0ABN9F6B3_9NEOB</name>
<keyword evidence="2" id="KW-1133">Transmembrane helix</keyword>
<keyword evidence="4" id="KW-1185">Reference proteome</keyword>
<feature type="transmembrane region" description="Helical" evidence="2">
    <location>
        <begin position="6"/>
        <end position="27"/>
    </location>
</feature>
<organism evidence="3 4">
    <name type="scientific">Staurois parvus</name>
    <dbReference type="NCBI Taxonomy" id="386267"/>
    <lineage>
        <taxon>Eukaryota</taxon>
        <taxon>Metazoa</taxon>
        <taxon>Chordata</taxon>
        <taxon>Craniata</taxon>
        <taxon>Vertebrata</taxon>
        <taxon>Euteleostomi</taxon>
        <taxon>Amphibia</taxon>
        <taxon>Batrachia</taxon>
        <taxon>Anura</taxon>
        <taxon>Neobatrachia</taxon>
        <taxon>Ranoidea</taxon>
        <taxon>Ranidae</taxon>
        <taxon>Staurois</taxon>
    </lineage>
</organism>
<protein>
    <submittedName>
        <fullName evidence="3">Uncharacterized protein</fullName>
    </submittedName>
</protein>
<evidence type="ECO:0000256" key="1">
    <source>
        <dbReference type="SAM" id="MobiDB-lite"/>
    </source>
</evidence>
<evidence type="ECO:0000256" key="2">
    <source>
        <dbReference type="SAM" id="Phobius"/>
    </source>
</evidence>
<keyword evidence="2" id="KW-0472">Membrane</keyword>
<comment type="caution">
    <text evidence="3">The sequence shown here is derived from an EMBL/GenBank/DDBJ whole genome shotgun (WGS) entry which is preliminary data.</text>
</comment>
<reference evidence="3" key="1">
    <citation type="submission" date="2023-05" db="EMBL/GenBank/DDBJ databases">
        <authorList>
            <person name="Stuckert A."/>
        </authorList>
    </citation>
    <scope>NUCLEOTIDE SEQUENCE</scope>
</reference>
<accession>A0ABN9F6B3</accession>
<dbReference type="Proteomes" id="UP001162483">
    <property type="component" value="Unassembled WGS sequence"/>
</dbReference>
<evidence type="ECO:0000313" key="3">
    <source>
        <dbReference type="EMBL" id="CAI9592208.1"/>
    </source>
</evidence>
<sequence length="109" mass="11941">MANSGLQMLGFVLSLIGWIALIAATICRNGGCHRTPETTSSPRWPSTRDCDELRDPEHGADPVQGVRLPAAAGRCPTGHPCSHGGRHHSRDIRHGHFHHGDEVHQMWGR</sequence>
<evidence type="ECO:0000313" key="4">
    <source>
        <dbReference type="Proteomes" id="UP001162483"/>
    </source>
</evidence>
<feature type="region of interest" description="Disordered" evidence="1">
    <location>
        <begin position="32"/>
        <end position="64"/>
    </location>
</feature>
<feature type="compositionally biased region" description="Basic and acidic residues" evidence="1">
    <location>
        <begin position="46"/>
        <end position="60"/>
    </location>
</feature>